<feature type="transmembrane region" description="Helical" evidence="8">
    <location>
        <begin position="498"/>
        <end position="518"/>
    </location>
</feature>
<name>A0A5P9P310_9EURY</name>
<dbReference type="GeneID" id="42301026"/>
<dbReference type="GO" id="GO:0005886">
    <property type="term" value="C:plasma membrane"/>
    <property type="evidence" value="ECO:0007669"/>
    <property type="project" value="UniProtKB-SubCell"/>
</dbReference>
<comment type="similarity">
    <text evidence="2 8">Belongs to the binding-protein-dependent transport system permease family. CysTW subfamily.</text>
</comment>
<evidence type="ECO:0000256" key="8">
    <source>
        <dbReference type="RuleBase" id="RU363043"/>
    </source>
</evidence>
<evidence type="ECO:0000259" key="9">
    <source>
        <dbReference type="PROSITE" id="PS50928"/>
    </source>
</evidence>
<evidence type="ECO:0000256" key="3">
    <source>
        <dbReference type="ARBA" id="ARBA00022448"/>
    </source>
</evidence>
<feature type="transmembrane region" description="Helical" evidence="8">
    <location>
        <begin position="418"/>
        <end position="440"/>
    </location>
</feature>
<evidence type="ECO:0000256" key="5">
    <source>
        <dbReference type="ARBA" id="ARBA00022692"/>
    </source>
</evidence>
<dbReference type="Gene3D" id="1.10.3720.10">
    <property type="entry name" value="MetI-like"/>
    <property type="match status" value="1"/>
</dbReference>
<proteinExistence type="inferred from homology"/>
<sequence length="570" mass="59015">MATADESSGSWFGADGQVSQRRGLLFKLSCLGATLLALLLVLVFLLYVANDAIQPFTADSGWLATVAATVVLPALALAAYYYRDAGPSGTVAYISLGLPIATTLLTGGVVILFRHVISPHGWLALAIAAAVAAAVLEAHARTRTASALERLAVVVLVPWFALIGIPGFSVDYTVKTPLLGQELFDLTMSVPTLVPSLRGLIVSLPVLPTAALSLLASFTLPIAAVAAMYVRRVRESDRAGAIGGVATLVAAGLGMVAAPIAGLAPETGVIAATVVGTPVGLYVESVQRRGEGTAGLAFPVVIGGGAVLAAVLVNALGFAGPDLWLDWQFLNSSHSTTPADAGIYPALVGSVMMLTVVAVSAFPIGVGAAVYLEEYAPNQGRAGQFVEFIEINIANLAGVPSVVYGVLGLALFVRTAGLQSGIVVVGGFTIALLILPIIIVSAQEAIRGVPDSMRQASYGMGATKWQTVRSVVLPRAMPGILTGTILALGRAIGETAPLLMVGVAAVVRIPPNSFFGLFSAMPRQIYSWSRLISTDFRYGVLAAGVLTLLIVMLMMNASAIVLRNKYQRNS</sequence>
<feature type="domain" description="ABC transmembrane type-1" evidence="9">
    <location>
        <begin position="347"/>
        <end position="559"/>
    </location>
</feature>
<dbReference type="NCBIfam" id="TIGR00974">
    <property type="entry name" value="3a0107s02c"/>
    <property type="match status" value="1"/>
</dbReference>
<evidence type="ECO:0000256" key="4">
    <source>
        <dbReference type="ARBA" id="ARBA00022475"/>
    </source>
</evidence>
<keyword evidence="7 8" id="KW-0472">Membrane</keyword>
<dbReference type="OrthoDB" id="11402at2157"/>
<comment type="subcellular location">
    <subcellularLocation>
        <location evidence="1 8">Cell membrane</location>
        <topology evidence="1 8">Multi-pass membrane protein</topology>
    </subcellularLocation>
</comment>
<evidence type="ECO:0000313" key="11">
    <source>
        <dbReference type="Proteomes" id="UP000326170"/>
    </source>
</evidence>
<dbReference type="GO" id="GO:0035435">
    <property type="term" value="P:phosphate ion transmembrane transport"/>
    <property type="evidence" value="ECO:0007669"/>
    <property type="project" value="InterPro"/>
</dbReference>
<feature type="transmembrane region" description="Helical" evidence="8">
    <location>
        <begin position="61"/>
        <end position="82"/>
    </location>
</feature>
<dbReference type="PANTHER" id="PTHR43470">
    <property type="entry name" value="PHOSPHATE TRANSPORT SYSTEM PERMEASE PROTEIN PSTA-RELATED"/>
    <property type="match status" value="1"/>
</dbReference>
<dbReference type="InterPro" id="IPR000515">
    <property type="entry name" value="MetI-like"/>
</dbReference>
<reference evidence="10 11" key="1">
    <citation type="journal article" date="2007" name="Int. J. Syst. Evol. Microbiol.">
        <title>Natronorubrum sulfidifaciens sp. nov., an extremely haloalkaliphilic archaeon isolated from Aiding salt lake in Xin-Jiang, China.</title>
        <authorList>
            <person name="Cui H.L."/>
            <person name="Tohty D."/>
            <person name="Liu H.C."/>
            <person name="Liu S.J."/>
            <person name="Oren A."/>
            <person name="Zhou P.J."/>
        </authorList>
    </citation>
    <scope>NUCLEOTIDE SEQUENCE [LARGE SCALE GENOMIC DNA]</scope>
    <source>
        <strain evidence="10 11">7-3</strain>
    </source>
</reference>
<keyword evidence="11" id="KW-1185">Reference proteome</keyword>
<protein>
    <recommendedName>
        <fullName evidence="8">Phosphate transport system permease protein PstA</fullName>
    </recommendedName>
</protein>
<gene>
    <name evidence="10" type="primary">pstA</name>
    <name evidence="10" type="ORF">GCU68_08230</name>
</gene>
<dbReference type="CDD" id="cd06261">
    <property type="entry name" value="TM_PBP2"/>
    <property type="match status" value="1"/>
</dbReference>
<keyword evidence="4 8" id="KW-1003">Cell membrane</keyword>
<dbReference type="RefSeq" id="WP_152940593.1">
    <property type="nucleotide sequence ID" value="NZ_CP045488.1"/>
</dbReference>
<keyword evidence="5 8" id="KW-0812">Transmembrane</keyword>
<dbReference type="SUPFAM" id="SSF161098">
    <property type="entry name" value="MetI-like"/>
    <property type="match status" value="1"/>
</dbReference>
<dbReference type="KEGG" id="nas:GCU68_08230"/>
<feature type="transmembrane region" description="Helical" evidence="8">
    <location>
        <begin position="341"/>
        <end position="372"/>
    </location>
</feature>
<dbReference type="Pfam" id="PF00528">
    <property type="entry name" value="BPD_transp_1"/>
    <property type="match status" value="1"/>
</dbReference>
<feature type="transmembrane region" description="Helical" evidence="8">
    <location>
        <begin position="206"/>
        <end position="230"/>
    </location>
</feature>
<evidence type="ECO:0000256" key="7">
    <source>
        <dbReference type="ARBA" id="ARBA00023136"/>
    </source>
</evidence>
<feature type="transmembrane region" description="Helical" evidence="8">
    <location>
        <begin position="24"/>
        <end position="49"/>
    </location>
</feature>
<evidence type="ECO:0000313" key="10">
    <source>
        <dbReference type="EMBL" id="QFU82508.1"/>
    </source>
</evidence>
<evidence type="ECO:0000256" key="1">
    <source>
        <dbReference type="ARBA" id="ARBA00004651"/>
    </source>
</evidence>
<keyword evidence="3" id="KW-0813">Transport</keyword>
<keyword evidence="6 8" id="KW-1133">Transmembrane helix</keyword>
<dbReference type="InterPro" id="IPR035906">
    <property type="entry name" value="MetI-like_sf"/>
</dbReference>
<dbReference type="GO" id="GO:0005315">
    <property type="term" value="F:phosphate transmembrane transporter activity"/>
    <property type="evidence" value="ECO:0007669"/>
    <property type="project" value="InterPro"/>
</dbReference>
<dbReference type="InterPro" id="IPR005672">
    <property type="entry name" value="Phosphate_PstA"/>
</dbReference>
<dbReference type="PANTHER" id="PTHR43470:SF5">
    <property type="entry name" value="PHOSPHATE TRANSPORT SYSTEM PERMEASE PROTEIN PSTA"/>
    <property type="match status" value="1"/>
</dbReference>
<organism evidence="10 11">
    <name type="scientific">Natronorubrum aibiense</name>
    <dbReference type="NCBI Taxonomy" id="348826"/>
    <lineage>
        <taxon>Archaea</taxon>
        <taxon>Methanobacteriati</taxon>
        <taxon>Methanobacteriota</taxon>
        <taxon>Stenosarchaea group</taxon>
        <taxon>Halobacteria</taxon>
        <taxon>Halobacteriales</taxon>
        <taxon>Natrialbaceae</taxon>
        <taxon>Natronorubrum</taxon>
    </lineage>
</organism>
<accession>A0A5P9P310</accession>
<feature type="transmembrane region" description="Helical" evidence="8">
    <location>
        <begin position="393"/>
        <end position="412"/>
    </location>
</feature>
<dbReference type="AlphaFoldDB" id="A0A5P9P310"/>
<comment type="caution">
    <text evidence="8">Lacks conserved residue(s) required for the propagation of feature annotation.</text>
</comment>
<dbReference type="PROSITE" id="PS50928">
    <property type="entry name" value="ABC_TM1"/>
    <property type="match status" value="1"/>
</dbReference>
<dbReference type="EMBL" id="CP045488">
    <property type="protein sequence ID" value="QFU82508.1"/>
    <property type="molecule type" value="Genomic_DNA"/>
</dbReference>
<evidence type="ECO:0000256" key="6">
    <source>
        <dbReference type="ARBA" id="ARBA00022989"/>
    </source>
</evidence>
<evidence type="ECO:0000256" key="2">
    <source>
        <dbReference type="ARBA" id="ARBA00007069"/>
    </source>
</evidence>
<feature type="transmembrane region" description="Helical" evidence="8">
    <location>
        <begin position="91"/>
        <end position="113"/>
    </location>
</feature>
<feature type="transmembrane region" description="Helical" evidence="8">
    <location>
        <begin position="538"/>
        <end position="562"/>
    </location>
</feature>
<feature type="transmembrane region" description="Helical" evidence="8">
    <location>
        <begin position="151"/>
        <end position="170"/>
    </location>
</feature>
<feature type="transmembrane region" description="Helical" evidence="8">
    <location>
        <begin position="119"/>
        <end position="139"/>
    </location>
</feature>
<dbReference type="Proteomes" id="UP000326170">
    <property type="component" value="Chromosome"/>
</dbReference>
<feature type="transmembrane region" description="Helical" evidence="8">
    <location>
        <begin position="242"/>
        <end position="261"/>
    </location>
</feature>
<feature type="transmembrane region" description="Helical" evidence="8">
    <location>
        <begin position="296"/>
        <end position="321"/>
    </location>
</feature>
<feature type="transmembrane region" description="Helical" evidence="8">
    <location>
        <begin position="267"/>
        <end position="284"/>
    </location>
</feature>